<feature type="coiled-coil region" evidence="14">
    <location>
        <begin position="61"/>
        <end position="88"/>
    </location>
</feature>
<evidence type="ECO:0000259" key="15">
    <source>
        <dbReference type="PROSITE" id="PS50862"/>
    </source>
</evidence>
<dbReference type="RefSeq" id="WP_304515436.1">
    <property type="nucleotide sequence ID" value="NZ_JAOSID010000009.1"/>
</dbReference>
<evidence type="ECO:0000256" key="4">
    <source>
        <dbReference type="ARBA" id="ARBA00022490"/>
    </source>
</evidence>
<dbReference type="NCBIfam" id="TIGR00468">
    <property type="entry name" value="pheS"/>
    <property type="match status" value="1"/>
</dbReference>
<evidence type="ECO:0000256" key="11">
    <source>
        <dbReference type="ARBA" id="ARBA00023146"/>
    </source>
</evidence>
<dbReference type="HAMAP" id="MF_00281">
    <property type="entry name" value="Phe_tRNA_synth_alpha1"/>
    <property type="match status" value="1"/>
</dbReference>
<dbReference type="InterPro" id="IPR010978">
    <property type="entry name" value="tRNA-bd_arm"/>
</dbReference>
<keyword evidence="10 13" id="KW-0648">Protein biosynthesis</keyword>
<dbReference type="Proteomes" id="UP001172036">
    <property type="component" value="Unassembled WGS sequence"/>
</dbReference>
<protein>
    <recommendedName>
        <fullName evidence="13">Phenylalanine--tRNA ligase alpha subunit</fullName>
        <ecNumber evidence="13">6.1.1.20</ecNumber>
    </recommendedName>
    <alternativeName>
        <fullName evidence="13">Phenylalanyl-tRNA synthetase alpha subunit</fullName>
        <shortName evidence="13">PheRS</shortName>
    </alternativeName>
</protein>
<dbReference type="InterPro" id="IPR004188">
    <property type="entry name" value="Phe-tRNA_ligase_II_N"/>
</dbReference>
<evidence type="ECO:0000256" key="1">
    <source>
        <dbReference type="ARBA" id="ARBA00004496"/>
    </source>
</evidence>
<dbReference type="CDD" id="cd00496">
    <property type="entry name" value="PheRS_alpha_core"/>
    <property type="match status" value="1"/>
</dbReference>
<dbReference type="InterPro" id="IPR006195">
    <property type="entry name" value="aa-tRNA-synth_II"/>
</dbReference>
<name>A0ABT9DEZ3_9MOLU</name>
<evidence type="ECO:0000256" key="12">
    <source>
        <dbReference type="ARBA" id="ARBA00049255"/>
    </source>
</evidence>
<evidence type="ECO:0000256" key="7">
    <source>
        <dbReference type="ARBA" id="ARBA00022741"/>
    </source>
</evidence>
<reference evidence="16 17" key="1">
    <citation type="journal article" date="2023" name="Int. J. Syst. Evol. Microbiol.">
        <title>The observation of taxonomic boundaries for the 16SrII and 16SrXXV phytoplasmas using genome-based delimitation.</title>
        <authorList>
            <person name="Rodrigues Jardim B."/>
            <person name="Tran-Nguyen L.T.T."/>
            <person name="Gambley C."/>
            <person name="Al-Sadi A.M."/>
            <person name="Al-Subhi A.M."/>
            <person name="Foissac X."/>
            <person name="Salar P."/>
            <person name="Cai H."/>
            <person name="Yang J.Y."/>
            <person name="Davis R."/>
            <person name="Jones L."/>
            <person name="Rodoni B."/>
            <person name="Constable F.E."/>
        </authorList>
    </citation>
    <scope>NUCLEOTIDE SEQUENCE [LARGE SCALE GENOMIC DNA]</scope>
    <source>
        <strain evidence="16">BAWM-155c</strain>
    </source>
</reference>
<gene>
    <name evidence="13 16" type="primary">pheS</name>
    <name evidence="16" type="ORF">OC680_01935</name>
</gene>
<comment type="subcellular location">
    <subcellularLocation>
        <location evidence="1 13">Cytoplasm</location>
    </subcellularLocation>
</comment>
<dbReference type="Gene3D" id="3.30.930.10">
    <property type="entry name" value="Bira Bifunctional Protein, Domain 2"/>
    <property type="match status" value="1"/>
</dbReference>
<dbReference type="InterPro" id="IPR022911">
    <property type="entry name" value="Phe_tRNA_ligase_alpha1_bac"/>
</dbReference>
<dbReference type="EMBL" id="JAOSID010000009">
    <property type="protein sequence ID" value="MDO8168231.1"/>
    <property type="molecule type" value="Genomic_DNA"/>
</dbReference>
<proteinExistence type="inferred from homology"/>
<evidence type="ECO:0000256" key="3">
    <source>
        <dbReference type="ARBA" id="ARBA00011209"/>
    </source>
</evidence>
<evidence type="ECO:0000256" key="6">
    <source>
        <dbReference type="ARBA" id="ARBA00022723"/>
    </source>
</evidence>
<comment type="cofactor">
    <cofactor evidence="13">
        <name>Mg(2+)</name>
        <dbReference type="ChEBI" id="CHEBI:18420"/>
    </cofactor>
    <text evidence="13">Binds 2 magnesium ions per tetramer.</text>
</comment>
<sequence>MNQQNADLNRIIITLEQNIKKKIQNTNLIKNLKYLESECFGQNGYFVSLIRKIKEYSLEEKKKIGTKINNLKQEITFLLKEKKLFLEQQNLLNLIQKEKIDISLPAFKFPTGKIHPLNQIIEQIENFFLGLGYSIYDGTEVETDLYNFEFMNIGKNHPARDMQDSFYLDINREKLLRTHTSSIQIKAMLQNAPKPLKIISSGNVYRRDKDDATHSHQFTQLEGFVVNHQANLANLKETIILFIQNIFGKNQQILFRPSYFPFTNPSFEVDLIMDNGQKKNNETFLEVLGAGLIHPNILKKGGFNCHKYQGFAFGIGIERIAMLKYGIEDIRYFYNNDIRFLQQFNKARITNK</sequence>
<evidence type="ECO:0000256" key="14">
    <source>
        <dbReference type="SAM" id="Coils"/>
    </source>
</evidence>
<evidence type="ECO:0000256" key="8">
    <source>
        <dbReference type="ARBA" id="ARBA00022840"/>
    </source>
</evidence>
<dbReference type="PROSITE" id="PS50862">
    <property type="entry name" value="AA_TRNA_LIGASE_II"/>
    <property type="match status" value="1"/>
</dbReference>
<evidence type="ECO:0000256" key="5">
    <source>
        <dbReference type="ARBA" id="ARBA00022598"/>
    </source>
</evidence>
<evidence type="ECO:0000256" key="2">
    <source>
        <dbReference type="ARBA" id="ARBA00010207"/>
    </source>
</evidence>
<dbReference type="GO" id="GO:0004826">
    <property type="term" value="F:phenylalanine-tRNA ligase activity"/>
    <property type="evidence" value="ECO:0007669"/>
    <property type="project" value="UniProtKB-EC"/>
</dbReference>
<keyword evidence="17" id="KW-1185">Reference proteome</keyword>
<evidence type="ECO:0000256" key="10">
    <source>
        <dbReference type="ARBA" id="ARBA00022917"/>
    </source>
</evidence>
<comment type="catalytic activity">
    <reaction evidence="12 13">
        <text>tRNA(Phe) + L-phenylalanine + ATP = L-phenylalanyl-tRNA(Phe) + AMP + diphosphate + H(+)</text>
        <dbReference type="Rhea" id="RHEA:19413"/>
        <dbReference type="Rhea" id="RHEA-COMP:9668"/>
        <dbReference type="Rhea" id="RHEA-COMP:9699"/>
        <dbReference type="ChEBI" id="CHEBI:15378"/>
        <dbReference type="ChEBI" id="CHEBI:30616"/>
        <dbReference type="ChEBI" id="CHEBI:33019"/>
        <dbReference type="ChEBI" id="CHEBI:58095"/>
        <dbReference type="ChEBI" id="CHEBI:78442"/>
        <dbReference type="ChEBI" id="CHEBI:78531"/>
        <dbReference type="ChEBI" id="CHEBI:456215"/>
        <dbReference type="EC" id="6.1.1.20"/>
    </reaction>
</comment>
<accession>A0ABT9DEZ3</accession>
<evidence type="ECO:0000313" key="17">
    <source>
        <dbReference type="Proteomes" id="UP001172036"/>
    </source>
</evidence>
<organism evidence="16 17">
    <name type="scientific">Candidatus Phytoplasma melaleucae</name>
    <dbReference type="NCBI Taxonomy" id="2982630"/>
    <lineage>
        <taxon>Bacteria</taxon>
        <taxon>Bacillati</taxon>
        <taxon>Mycoplasmatota</taxon>
        <taxon>Mollicutes</taxon>
        <taxon>Acholeplasmatales</taxon>
        <taxon>Acholeplasmataceae</taxon>
        <taxon>Candidatus Phytoplasma</taxon>
    </lineage>
</organism>
<dbReference type="PANTHER" id="PTHR11538:SF41">
    <property type="entry name" value="PHENYLALANINE--TRNA LIGASE, MITOCHONDRIAL"/>
    <property type="match status" value="1"/>
</dbReference>
<feature type="domain" description="Aminoacyl-transfer RNA synthetases class-II family profile" evidence="15">
    <location>
        <begin position="118"/>
        <end position="323"/>
    </location>
</feature>
<keyword evidence="6 13" id="KW-0479">Metal-binding</keyword>
<comment type="subunit">
    <text evidence="3 13">Tetramer of two alpha and two beta subunits.</text>
</comment>
<comment type="similarity">
    <text evidence="2 13">Belongs to the class-II aminoacyl-tRNA synthetase family. Phe-tRNA synthetase alpha subunit type 1 subfamily.</text>
</comment>
<keyword evidence="9 13" id="KW-0460">Magnesium</keyword>
<dbReference type="InterPro" id="IPR045864">
    <property type="entry name" value="aa-tRNA-synth_II/BPL/LPL"/>
</dbReference>
<dbReference type="PANTHER" id="PTHR11538">
    <property type="entry name" value="PHENYLALANYL-TRNA SYNTHETASE"/>
    <property type="match status" value="1"/>
</dbReference>
<keyword evidence="7 13" id="KW-0547">Nucleotide-binding</keyword>
<dbReference type="InterPro" id="IPR002319">
    <property type="entry name" value="Phenylalanyl-tRNA_Synthase"/>
</dbReference>
<evidence type="ECO:0000256" key="13">
    <source>
        <dbReference type="HAMAP-Rule" id="MF_00281"/>
    </source>
</evidence>
<comment type="caution">
    <text evidence="13">Lacks conserved residue(s) required for the propagation of feature annotation.</text>
</comment>
<keyword evidence="8 13" id="KW-0067">ATP-binding</keyword>
<dbReference type="SUPFAM" id="SSF55681">
    <property type="entry name" value="Class II aaRS and biotin synthetases"/>
    <property type="match status" value="1"/>
</dbReference>
<keyword evidence="14" id="KW-0175">Coiled coil</keyword>
<evidence type="ECO:0000313" key="16">
    <source>
        <dbReference type="EMBL" id="MDO8168231.1"/>
    </source>
</evidence>
<dbReference type="SUPFAM" id="SSF46589">
    <property type="entry name" value="tRNA-binding arm"/>
    <property type="match status" value="1"/>
</dbReference>
<comment type="caution">
    <text evidence="16">The sequence shown here is derived from an EMBL/GenBank/DDBJ whole genome shotgun (WGS) entry which is preliminary data.</text>
</comment>
<dbReference type="Pfam" id="PF02912">
    <property type="entry name" value="Phe_tRNA-synt_N"/>
    <property type="match status" value="1"/>
</dbReference>
<dbReference type="EC" id="6.1.1.20" evidence="13"/>
<keyword evidence="4 13" id="KW-0963">Cytoplasm</keyword>
<evidence type="ECO:0000256" key="9">
    <source>
        <dbReference type="ARBA" id="ARBA00022842"/>
    </source>
</evidence>
<keyword evidence="5 13" id="KW-0436">Ligase</keyword>
<dbReference type="Pfam" id="PF01409">
    <property type="entry name" value="tRNA-synt_2d"/>
    <property type="match status" value="1"/>
</dbReference>
<dbReference type="InterPro" id="IPR004529">
    <property type="entry name" value="Phe-tRNA-synth_IIc_asu"/>
</dbReference>
<keyword evidence="11 13" id="KW-0030">Aminoacyl-tRNA synthetase</keyword>